<dbReference type="Pfam" id="PF02780">
    <property type="entry name" value="Transketolase_C"/>
    <property type="match status" value="1"/>
</dbReference>
<dbReference type="Gene3D" id="3.40.50.970">
    <property type="match status" value="2"/>
</dbReference>
<keyword evidence="9" id="KW-0106">Calcium</keyword>
<dbReference type="InterPro" id="IPR009014">
    <property type="entry name" value="Transketo_C/PFOR_II"/>
</dbReference>
<keyword evidence="7" id="KW-0808">Transferase</keyword>
<evidence type="ECO:0000256" key="3">
    <source>
        <dbReference type="ARBA" id="ARBA00001946"/>
    </source>
</evidence>
<dbReference type="Pfam" id="PF02779">
    <property type="entry name" value="Transket_pyr"/>
    <property type="match status" value="1"/>
</dbReference>
<dbReference type="SMART" id="SM00861">
    <property type="entry name" value="Transket_pyr"/>
    <property type="match status" value="1"/>
</dbReference>
<dbReference type="STRING" id="35622.SAMN04489764_0306"/>
<dbReference type="SUPFAM" id="SSF52518">
    <property type="entry name" value="Thiamin diphosphate-binding fold (THDP-binding)"/>
    <property type="match status" value="2"/>
</dbReference>
<name>A0A1H1A3V9_9ACTN</name>
<dbReference type="GO" id="GO:0004802">
    <property type="term" value="F:transketolase activity"/>
    <property type="evidence" value="ECO:0007669"/>
    <property type="project" value="TreeGrafter"/>
</dbReference>
<evidence type="ECO:0000313" key="14">
    <source>
        <dbReference type="Proteomes" id="UP000217103"/>
    </source>
</evidence>
<dbReference type="Proteomes" id="UP000217103">
    <property type="component" value="Unassembled WGS sequence"/>
</dbReference>
<evidence type="ECO:0000256" key="9">
    <source>
        <dbReference type="ARBA" id="ARBA00022837"/>
    </source>
</evidence>
<evidence type="ECO:0000256" key="2">
    <source>
        <dbReference type="ARBA" id="ARBA00001936"/>
    </source>
</evidence>
<comment type="similarity">
    <text evidence="5">Belongs to the transketolase family.</text>
</comment>
<dbReference type="FunFam" id="3.40.50.970:FF:000129">
    <property type="entry name" value="Transketolase"/>
    <property type="match status" value="1"/>
</dbReference>
<evidence type="ECO:0000259" key="12">
    <source>
        <dbReference type="SMART" id="SM00861"/>
    </source>
</evidence>
<dbReference type="RefSeq" id="WP_093257101.1">
    <property type="nucleotide sequence ID" value="NZ_FNKK01000002.1"/>
</dbReference>
<dbReference type="NCBIfam" id="NF004559">
    <property type="entry name" value="PRK05899.2-5"/>
    <property type="match status" value="1"/>
</dbReference>
<comment type="cofactor">
    <cofactor evidence="1">
        <name>Ca(2+)</name>
        <dbReference type="ChEBI" id="CHEBI:29108"/>
    </cofactor>
</comment>
<dbReference type="Gene3D" id="3.40.50.920">
    <property type="match status" value="1"/>
</dbReference>
<keyword evidence="10" id="KW-0460">Magnesium</keyword>
<dbReference type="CDD" id="cd02012">
    <property type="entry name" value="TPP_TK"/>
    <property type="match status" value="1"/>
</dbReference>
<evidence type="ECO:0000256" key="1">
    <source>
        <dbReference type="ARBA" id="ARBA00001913"/>
    </source>
</evidence>
<feature type="domain" description="Transketolase-like pyrimidine-binding" evidence="12">
    <location>
        <begin position="305"/>
        <end position="468"/>
    </location>
</feature>
<dbReference type="InterPro" id="IPR005474">
    <property type="entry name" value="Transketolase_N"/>
</dbReference>
<dbReference type="Pfam" id="PF00456">
    <property type="entry name" value="Transketolase_N"/>
    <property type="match status" value="1"/>
</dbReference>
<evidence type="ECO:0000256" key="4">
    <source>
        <dbReference type="ARBA" id="ARBA00001964"/>
    </source>
</evidence>
<protein>
    <submittedName>
        <fullName evidence="13">Transketolase</fullName>
    </submittedName>
</protein>
<comment type="cofactor">
    <cofactor evidence="2">
        <name>Mn(2+)</name>
        <dbReference type="ChEBI" id="CHEBI:29035"/>
    </cofactor>
</comment>
<organism evidence="13 14">
    <name type="scientific">Thermostaphylospora chromogena</name>
    <dbReference type="NCBI Taxonomy" id="35622"/>
    <lineage>
        <taxon>Bacteria</taxon>
        <taxon>Bacillati</taxon>
        <taxon>Actinomycetota</taxon>
        <taxon>Actinomycetes</taxon>
        <taxon>Streptosporangiales</taxon>
        <taxon>Thermomonosporaceae</taxon>
        <taxon>Thermostaphylospora</taxon>
    </lineage>
</organism>
<dbReference type="EMBL" id="FNKK01000002">
    <property type="protein sequence ID" value="SDQ34385.1"/>
    <property type="molecule type" value="Genomic_DNA"/>
</dbReference>
<evidence type="ECO:0000256" key="11">
    <source>
        <dbReference type="ARBA" id="ARBA00023052"/>
    </source>
</evidence>
<dbReference type="InterPro" id="IPR005475">
    <property type="entry name" value="Transketolase-like_Pyr-bd"/>
</dbReference>
<comment type="cofactor">
    <cofactor evidence="4">
        <name>thiamine diphosphate</name>
        <dbReference type="ChEBI" id="CHEBI:58937"/>
    </cofactor>
</comment>
<dbReference type="CDD" id="cd07033">
    <property type="entry name" value="TPP_PYR_DXS_TK_like"/>
    <property type="match status" value="1"/>
</dbReference>
<sequence>MTEPDPRYLAELAAQLRVDAVRASAAAGSGHPTSSMSAADLMAVLFAGHLRYDFADPDAPGNDHLIFSKGHASPLLYALYKAAGAISDEELMTFRKRGSRLEGHPTPRLPWVDVATGSLGQGLPVGVGIALAGKRLDRLPYHVWVLCGDSELAEGSVWEAVEQAGHEELAGITAIVDVNRLGQRGPTRHGWDTGAYAARFGAFGWHTIEIDGHDLERIHHALAEARAARRPTAILARTRKGEGVAAIADREGAHGKPLADPDDAVEELGGPRHVSVTVAKPDGAARTRPEARSYQAPAFPVGERVATRSAFGEALAALGAARPDVVVLDGEVADSTRTQNFADAFPERFFECYIAEQQMVAAAVGMQVRGWTPYACTFAAFLTRAYDFIRMAAVSRADVRLVGSHAGVAIGQDGPSQMGLEDIAMLRAVHGSTVLYPCDANQTAALVAAMADRPGIVYLRTTRGDTPVIYGPDEEFPIGGSRVLRRSDEDFATIVAAGVTVHEALAAADELDREGIPVGVVDLYSIKPLDAEVLRNAAISSGNVITVEDHWPEGGLGEAVLSAVSDLGPRVVQLAVRGMPGSATPAEQLADAGIDRASIAGAVRSLRRSA</sequence>
<evidence type="ECO:0000256" key="10">
    <source>
        <dbReference type="ARBA" id="ARBA00022842"/>
    </source>
</evidence>
<dbReference type="SUPFAM" id="SSF52922">
    <property type="entry name" value="TK C-terminal domain-like"/>
    <property type="match status" value="1"/>
</dbReference>
<evidence type="ECO:0000313" key="13">
    <source>
        <dbReference type="EMBL" id="SDQ34385.1"/>
    </source>
</evidence>
<accession>A0A1H1A3V9</accession>
<dbReference type="AlphaFoldDB" id="A0A1H1A3V9"/>
<dbReference type="InterPro" id="IPR051424">
    <property type="entry name" value="Transketolase-like"/>
</dbReference>
<dbReference type="OrthoDB" id="8732661at2"/>
<dbReference type="PANTHER" id="PTHR43195:SF1">
    <property type="entry name" value="FI06132P-RELATED"/>
    <property type="match status" value="1"/>
</dbReference>
<comment type="cofactor">
    <cofactor evidence="3">
        <name>Mg(2+)</name>
        <dbReference type="ChEBI" id="CHEBI:18420"/>
    </cofactor>
</comment>
<proteinExistence type="inferred from homology"/>
<reference evidence="13 14" key="1">
    <citation type="submission" date="2016-10" db="EMBL/GenBank/DDBJ databases">
        <authorList>
            <person name="de Groot N.N."/>
        </authorList>
    </citation>
    <scope>NUCLEOTIDE SEQUENCE [LARGE SCALE GENOMIC DNA]</scope>
    <source>
        <strain evidence="13 14">DSM 43794</strain>
    </source>
</reference>
<dbReference type="PROSITE" id="PS00802">
    <property type="entry name" value="TRANSKETOLASE_2"/>
    <property type="match status" value="1"/>
</dbReference>
<keyword evidence="11" id="KW-0786">Thiamine pyrophosphate</keyword>
<dbReference type="GO" id="GO:0005737">
    <property type="term" value="C:cytoplasm"/>
    <property type="evidence" value="ECO:0007669"/>
    <property type="project" value="UniProtKB-ARBA"/>
</dbReference>
<dbReference type="InterPro" id="IPR020826">
    <property type="entry name" value="Transketolase_BS"/>
</dbReference>
<keyword evidence="14" id="KW-1185">Reference proteome</keyword>
<dbReference type="GO" id="GO:0030976">
    <property type="term" value="F:thiamine pyrophosphate binding"/>
    <property type="evidence" value="ECO:0007669"/>
    <property type="project" value="TreeGrafter"/>
</dbReference>
<dbReference type="InterPro" id="IPR029061">
    <property type="entry name" value="THDP-binding"/>
</dbReference>
<evidence type="ECO:0000256" key="8">
    <source>
        <dbReference type="ARBA" id="ARBA00022723"/>
    </source>
</evidence>
<keyword evidence="8" id="KW-0479">Metal-binding</keyword>
<evidence type="ECO:0000256" key="5">
    <source>
        <dbReference type="ARBA" id="ARBA00007131"/>
    </source>
</evidence>
<comment type="subunit">
    <text evidence="6">Homodimer.</text>
</comment>
<evidence type="ECO:0000256" key="6">
    <source>
        <dbReference type="ARBA" id="ARBA00011738"/>
    </source>
</evidence>
<dbReference type="PANTHER" id="PTHR43195">
    <property type="entry name" value="TRANSKETOLASE"/>
    <property type="match status" value="1"/>
</dbReference>
<dbReference type="InterPro" id="IPR033248">
    <property type="entry name" value="Transketolase_C"/>
</dbReference>
<dbReference type="GO" id="GO:0000287">
    <property type="term" value="F:magnesium ion binding"/>
    <property type="evidence" value="ECO:0007669"/>
    <property type="project" value="UniProtKB-ARBA"/>
</dbReference>
<gene>
    <name evidence="13" type="ORF">SAMN04489764_0306</name>
</gene>
<evidence type="ECO:0000256" key="7">
    <source>
        <dbReference type="ARBA" id="ARBA00022679"/>
    </source>
</evidence>